<comment type="caution">
    <text evidence="6">The sequence shown here is derived from an EMBL/GenBank/DDBJ whole genome shotgun (WGS) entry which is preliminary data.</text>
</comment>
<accession>A0ABQ8FVP0</accession>
<organism evidence="6 7">
    <name type="scientific">Macrophomina phaseolina</name>
    <dbReference type="NCBI Taxonomy" id="35725"/>
    <lineage>
        <taxon>Eukaryota</taxon>
        <taxon>Fungi</taxon>
        <taxon>Dikarya</taxon>
        <taxon>Ascomycota</taxon>
        <taxon>Pezizomycotina</taxon>
        <taxon>Dothideomycetes</taxon>
        <taxon>Dothideomycetes incertae sedis</taxon>
        <taxon>Botryosphaeriales</taxon>
        <taxon>Botryosphaeriaceae</taxon>
        <taxon>Macrophomina</taxon>
    </lineage>
</organism>
<keyword evidence="7" id="KW-1185">Reference proteome</keyword>
<dbReference type="InterPro" id="IPR016167">
    <property type="entry name" value="FAD-bd_PCMH_sub1"/>
</dbReference>
<gene>
    <name evidence="6" type="ORF">B0J12DRAFT_686460</name>
</gene>
<dbReference type="Proteomes" id="UP000774617">
    <property type="component" value="Unassembled WGS sequence"/>
</dbReference>
<dbReference type="InterPro" id="IPR016166">
    <property type="entry name" value="FAD-bd_PCMH"/>
</dbReference>
<evidence type="ECO:0000256" key="3">
    <source>
        <dbReference type="ARBA" id="ARBA00022827"/>
    </source>
</evidence>
<dbReference type="PANTHER" id="PTHR42973">
    <property type="entry name" value="BINDING OXIDOREDUCTASE, PUTATIVE (AFU_ORTHOLOGUE AFUA_1G17690)-RELATED"/>
    <property type="match status" value="1"/>
</dbReference>
<reference evidence="6 7" key="1">
    <citation type="journal article" date="2021" name="Nat. Commun.">
        <title>Genetic determinants of endophytism in the Arabidopsis root mycobiome.</title>
        <authorList>
            <person name="Mesny F."/>
            <person name="Miyauchi S."/>
            <person name="Thiergart T."/>
            <person name="Pickel B."/>
            <person name="Atanasova L."/>
            <person name="Karlsson M."/>
            <person name="Huettel B."/>
            <person name="Barry K.W."/>
            <person name="Haridas S."/>
            <person name="Chen C."/>
            <person name="Bauer D."/>
            <person name="Andreopoulos W."/>
            <person name="Pangilinan J."/>
            <person name="LaButti K."/>
            <person name="Riley R."/>
            <person name="Lipzen A."/>
            <person name="Clum A."/>
            <person name="Drula E."/>
            <person name="Henrissat B."/>
            <person name="Kohler A."/>
            <person name="Grigoriev I.V."/>
            <person name="Martin F.M."/>
            <person name="Hacquard S."/>
        </authorList>
    </citation>
    <scope>NUCLEOTIDE SEQUENCE [LARGE SCALE GENOMIC DNA]</scope>
    <source>
        <strain evidence="6 7">MPI-SDFR-AT-0080</strain>
    </source>
</reference>
<dbReference type="Pfam" id="PF01565">
    <property type="entry name" value="FAD_binding_4"/>
    <property type="match status" value="1"/>
</dbReference>
<evidence type="ECO:0000256" key="4">
    <source>
        <dbReference type="ARBA" id="ARBA00023002"/>
    </source>
</evidence>
<keyword evidence="3" id="KW-0274">FAD</keyword>
<dbReference type="InterPro" id="IPR016169">
    <property type="entry name" value="FAD-bd_PCMH_sub2"/>
</dbReference>
<dbReference type="InterPro" id="IPR050416">
    <property type="entry name" value="FAD-linked_Oxidoreductase"/>
</dbReference>
<dbReference type="SUPFAM" id="SSF56176">
    <property type="entry name" value="FAD-binding/transporter-associated domain-like"/>
    <property type="match status" value="1"/>
</dbReference>
<name>A0ABQ8FVP0_9PEZI</name>
<dbReference type="PROSITE" id="PS51387">
    <property type="entry name" value="FAD_PCMH"/>
    <property type="match status" value="1"/>
</dbReference>
<dbReference type="Gene3D" id="3.30.465.10">
    <property type="match status" value="1"/>
</dbReference>
<comment type="similarity">
    <text evidence="1">Belongs to the oxygen-dependent FAD-linked oxidoreductase family.</text>
</comment>
<dbReference type="Gene3D" id="3.40.462.20">
    <property type="match status" value="1"/>
</dbReference>
<dbReference type="Pfam" id="PF08031">
    <property type="entry name" value="BBE"/>
    <property type="match status" value="1"/>
</dbReference>
<keyword evidence="4" id="KW-0560">Oxidoreductase</keyword>
<evidence type="ECO:0000256" key="1">
    <source>
        <dbReference type="ARBA" id="ARBA00005466"/>
    </source>
</evidence>
<dbReference type="EMBL" id="JAGTJR010000061">
    <property type="protein sequence ID" value="KAH7025322.1"/>
    <property type="molecule type" value="Genomic_DNA"/>
</dbReference>
<dbReference type="InterPro" id="IPR006093">
    <property type="entry name" value="Oxy_OxRdtase_FAD_BS"/>
</dbReference>
<evidence type="ECO:0000259" key="5">
    <source>
        <dbReference type="PROSITE" id="PS51387"/>
    </source>
</evidence>
<keyword evidence="2" id="KW-0285">Flavoprotein</keyword>
<feature type="domain" description="FAD-binding PCMH-type" evidence="5">
    <location>
        <begin position="39"/>
        <end position="208"/>
    </location>
</feature>
<evidence type="ECO:0000313" key="7">
    <source>
        <dbReference type="Proteomes" id="UP000774617"/>
    </source>
</evidence>
<proteinExistence type="inferred from homology"/>
<dbReference type="InterPro" id="IPR036318">
    <property type="entry name" value="FAD-bd_PCMH-like_sf"/>
</dbReference>
<protein>
    <submittedName>
        <fullName evidence="6">Oxidoreductase</fullName>
    </submittedName>
</protein>
<dbReference type="PANTHER" id="PTHR42973:SF7">
    <property type="entry name" value="FAD-BINDING PCMH-TYPE DOMAIN-CONTAINING PROTEIN"/>
    <property type="match status" value="1"/>
</dbReference>
<dbReference type="Gene3D" id="3.30.43.10">
    <property type="entry name" value="Uridine Diphospho-n-acetylenolpyruvylglucosamine Reductase, domain 2"/>
    <property type="match status" value="1"/>
</dbReference>
<evidence type="ECO:0000313" key="6">
    <source>
        <dbReference type="EMBL" id="KAH7025322.1"/>
    </source>
</evidence>
<evidence type="ECO:0000256" key="2">
    <source>
        <dbReference type="ARBA" id="ARBA00022630"/>
    </source>
</evidence>
<dbReference type="PROSITE" id="PS00862">
    <property type="entry name" value="OX2_COVAL_FAD"/>
    <property type="match status" value="1"/>
</dbReference>
<sequence>MDSRCELLKELRSQAPNLSVHDRTSSFFAELQLYYNRGLAQEPLAIVRPTTEEEVSEVIGFCSAKGIPLTVRSGGHDFFGRSQAGSGIVLDMRLIDHITIAPDKTTATVGGGVLAGALQQELNAHDLFTPTGHSSSVGYASWACGGGYGFYVGTYGFGVDQIVQARVVVASGRVVDTDQDSELLWGLRGAGAGTFGVVTQLCVRIYPMPRLYAGLLAFPLSEASVLLEQFERHVSEDGIPDEFSGDAFVARPEMLQLASSVSCFVFLWCWTSVGGNVTRAKVYLDKIKSLGTVVVNTVEETTPSRFKAGDYSSVTYFRSCSLPSLNARIGAIFARNPPPQPLASVIIHNNYGKGIRAGTTDLIGTSFNNRRSHTILGLHGGTHKGIISATDVAEATDWVTTVRKEVLKTCTTSVDGFPSFFPPEEVNPAGFFGVEAADRLLRLKKRLDPENVFRKGLPQLC</sequence>
<dbReference type="InterPro" id="IPR006094">
    <property type="entry name" value="Oxid_FAD_bind_N"/>
</dbReference>
<dbReference type="InterPro" id="IPR012951">
    <property type="entry name" value="BBE"/>
</dbReference>